<dbReference type="SUPFAM" id="SSF46785">
    <property type="entry name" value="Winged helix' DNA-binding domain"/>
    <property type="match status" value="1"/>
</dbReference>
<comment type="similarity">
    <text evidence="1">Belongs to the BlaI transcriptional regulatory family.</text>
</comment>
<sequence length="152" mass="17888">MTTEPPEPDITTFRTDRTGIRKVLGDLEAEIMELIWARSPEKGVLVRDIFEPLYERRRLAYTTVMSTMTRLAKKRLLRTEKRDAAYVYYPVMSQQAFIESFVGRILEDLYVNFSGETFEHLKTLQSSQHASHMREQLDDILQQRAEEEEEPD</sequence>
<keyword evidence="6" id="KW-1185">Reference proteome</keyword>
<keyword evidence="4" id="KW-0804">Transcription</keyword>
<keyword evidence="3" id="KW-0238">DNA-binding</keyword>
<evidence type="ECO:0000256" key="3">
    <source>
        <dbReference type="ARBA" id="ARBA00023125"/>
    </source>
</evidence>
<dbReference type="Pfam" id="PF03965">
    <property type="entry name" value="Penicillinase_R"/>
    <property type="match status" value="1"/>
</dbReference>
<dbReference type="Gene3D" id="1.10.10.10">
    <property type="entry name" value="Winged helix-like DNA-binding domain superfamily/Winged helix DNA-binding domain"/>
    <property type="match status" value="1"/>
</dbReference>
<gene>
    <name evidence="5" type="ORF">KSX_02430</name>
</gene>
<evidence type="ECO:0000256" key="4">
    <source>
        <dbReference type="ARBA" id="ARBA00023163"/>
    </source>
</evidence>
<organism evidence="5 6">
    <name type="scientific">Ktedonospora formicarum</name>
    <dbReference type="NCBI Taxonomy" id="2778364"/>
    <lineage>
        <taxon>Bacteria</taxon>
        <taxon>Bacillati</taxon>
        <taxon>Chloroflexota</taxon>
        <taxon>Ktedonobacteria</taxon>
        <taxon>Ktedonobacterales</taxon>
        <taxon>Ktedonobacteraceae</taxon>
        <taxon>Ktedonospora</taxon>
    </lineage>
</organism>
<dbReference type="AlphaFoldDB" id="A0A8J3MRA3"/>
<dbReference type="InterPro" id="IPR036390">
    <property type="entry name" value="WH_DNA-bd_sf"/>
</dbReference>
<dbReference type="InterPro" id="IPR005650">
    <property type="entry name" value="BlaI_family"/>
</dbReference>
<evidence type="ECO:0000256" key="2">
    <source>
        <dbReference type="ARBA" id="ARBA00023015"/>
    </source>
</evidence>
<comment type="caution">
    <text evidence="5">The sequence shown here is derived from an EMBL/GenBank/DDBJ whole genome shotgun (WGS) entry which is preliminary data.</text>
</comment>
<keyword evidence="2" id="KW-0805">Transcription regulation</keyword>
<dbReference type="EMBL" id="BNJF01000001">
    <property type="protein sequence ID" value="GHO42080.1"/>
    <property type="molecule type" value="Genomic_DNA"/>
</dbReference>
<dbReference type="Proteomes" id="UP000612362">
    <property type="component" value="Unassembled WGS sequence"/>
</dbReference>
<evidence type="ECO:0000313" key="5">
    <source>
        <dbReference type="EMBL" id="GHO42080.1"/>
    </source>
</evidence>
<evidence type="ECO:0000256" key="1">
    <source>
        <dbReference type="ARBA" id="ARBA00011046"/>
    </source>
</evidence>
<protein>
    <submittedName>
        <fullName evidence="5">Penicillinase repressor</fullName>
    </submittedName>
</protein>
<reference evidence="5" key="1">
    <citation type="submission" date="2020-10" db="EMBL/GenBank/DDBJ databases">
        <title>Taxonomic study of unclassified bacteria belonging to the class Ktedonobacteria.</title>
        <authorList>
            <person name="Yabe S."/>
            <person name="Wang C.M."/>
            <person name="Zheng Y."/>
            <person name="Sakai Y."/>
            <person name="Cavaletti L."/>
            <person name="Monciardini P."/>
            <person name="Donadio S."/>
        </authorList>
    </citation>
    <scope>NUCLEOTIDE SEQUENCE</scope>
    <source>
        <strain evidence="5">SOSP1-1</strain>
    </source>
</reference>
<dbReference type="InterPro" id="IPR036388">
    <property type="entry name" value="WH-like_DNA-bd_sf"/>
</dbReference>
<dbReference type="GO" id="GO:0003677">
    <property type="term" value="F:DNA binding"/>
    <property type="evidence" value="ECO:0007669"/>
    <property type="project" value="UniProtKB-KW"/>
</dbReference>
<proteinExistence type="inferred from homology"/>
<evidence type="ECO:0000313" key="6">
    <source>
        <dbReference type="Proteomes" id="UP000612362"/>
    </source>
</evidence>
<accession>A0A8J3MRA3</accession>
<dbReference type="GO" id="GO:0045892">
    <property type="term" value="P:negative regulation of DNA-templated transcription"/>
    <property type="evidence" value="ECO:0007669"/>
    <property type="project" value="InterPro"/>
</dbReference>
<name>A0A8J3MRA3_9CHLR</name>
<dbReference type="RefSeq" id="WP_220191666.1">
    <property type="nucleotide sequence ID" value="NZ_BNJF01000001.1"/>
</dbReference>